<proteinExistence type="predicted"/>
<sequence length="108" mass="11511">GRATSSTSSPGESDDELYNRGLDTLLAEARRLMDAQRAIADALAAARSNAQDSWLAAGPGPAAACATRYGPGGPVHQKMCGGSSRPRSVARSRTQRTRRWRLSGRTWP</sequence>
<feature type="non-terminal residue" evidence="2">
    <location>
        <position position="1"/>
    </location>
</feature>
<feature type="compositionally biased region" description="Basic residues" evidence="1">
    <location>
        <begin position="88"/>
        <end position="102"/>
    </location>
</feature>
<accession>A0ABN9YG19</accession>
<organism evidence="2 3">
    <name type="scientific">Prorocentrum cordatum</name>
    <dbReference type="NCBI Taxonomy" id="2364126"/>
    <lineage>
        <taxon>Eukaryota</taxon>
        <taxon>Sar</taxon>
        <taxon>Alveolata</taxon>
        <taxon>Dinophyceae</taxon>
        <taxon>Prorocentrales</taxon>
        <taxon>Prorocentraceae</taxon>
        <taxon>Prorocentrum</taxon>
    </lineage>
</organism>
<feature type="region of interest" description="Disordered" evidence="1">
    <location>
        <begin position="76"/>
        <end position="108"/>
    </location>
</feature>
<protein>
    <submittedName>
        <fullName evidence="2">Uncharacterized protein</fullName>
    </submittedName>
</protein>
<dbReference type="EMBL" id="CAUYUJ010022647">
    <property type="protein sequence ID" value="CAK0911804.1"/>
    <property type="molecule type" value="Genomic_DNA"/>
</dbReference>
<dbReference type="Proteomes" id="UP001189429">
    <property type="component" value="Unassembled WGS sequence"/>
</dbReference>
<keyword evidence="3" id="KW-1185">Reference proteome</keyword>
<gene>
    <name evidence="2" type="ORF">PCOR1329_LOCUS85564</name>
</gene>
<evidence type="ECO:0000313" key="3">
    <source>
        <dbReference type="Proteomes" id="UP001189429"/>
    </source>
</evidence>
<comment type="caution">
    <text evidence="2">The sequence shown here is derived from an EMBL/GenBank/DDBJ whole genome shotgun (WGS) entry which is preliminary data.</text>
</comment>
<evidence type="ECO:0000256" key="1">
    <source>
        <dbReference type="SAM" id="MobiDB-lite"/>
    </source>
</evidence>
<name>A0ABN9YG19_9DINO</name>
<reference evidence="2" key="1">
    <citation type="submission" date="2023-10" db="EMBL/GenBank/DDBJ databases">
        <authorList>
            <person name="Chen Y."/>
            <person name="Shah S."/>
            <person name="Dougan E. K."/>
            <person name="Thang M."/>
            <person name="Chan C."/>
        </authorList>
    </citation>
    <scope>NUCLEOTIDE SEQUENCE [LARGE SCALE GENOMIC DNA]</scope>
</reference>
<evidence type="ECO:0000313" key="2">
    <source>
        <dbReference type="EMBL" id="CAK0911804.1"/>
    </source>
</evidence>